<gene>
    <name evidence="1" type="ORF">ACFFJK_20470</name>
</gene>
<comment type="caution">
    <text evidence="1">The sequence shown here is derived from an EMBL/GenBank/DDBJ whole genome shotgun (WGS) entry which is preliminary data.</text>
</comment>
<evidence type="ECO:0000313" key="1">
    <source>
        <dbReference type="EMBL" id="MFC0254272.1"/>
    </source>
</evidence>
<keyword evidence="2" id="KW-1185">Reference proteome</keyword>
<proteinExistence type="predicted"/>
<sequence length="92" mass="10184">MTSAADFDRIGRFIYSFHRWASPGELRALQGEVAPALAESGAALVRRFDEVLADWQEGQRLARADSVSTERLDALLADARTFAAQLAYARNQ</sequence>
<dbReference type="EMBL" id="JBHLWP010000021">
    <property type="protein sequence ID" value="MFC0254272.1"/>
    <property type="molecule type" value="Genomic_DNA"/>
</dbReference>
<reference evidence="1 2" key="1">
    <citation type="submission" date="2024-09" db="EMBL/GenBank/DDBJ databases">
        <authorList>
            <person name="Sun Q."/>
            <person name="Mori K."/>
        </authorList>
    </citation>
    <scope>NUCLEOTIDE SEQUENCE [LARGE SCALE GENOMIC DNA]</scope>
    <source>
        <strain evidence="1 2">CCM 7792</strain>
    </source>
</reference>
<protein>
    <submittedName>
        <fullName evidence="1">Uncharacterized protein</fullName>
    </submittedName>
</protein>
<organism evidence="1 2">
    <name type="scientific">Massilia consociata</name>
    <dbReference type="NCBI Taxonomy" id="760117"/>
    <lineage>
        <taxon>Bacteria</taxon>
        <taxon>Pseudomonadati</taxon>
        <taxon>Pseudomonadota</taxon>
        <taxon>Betaproteobacteria</taxon>
        <taxon>Burkholderiales</taxon>
        <taxon>Oxalobacteraceae</taxon>
        <taxon>Telluria group</taxon>
        <taxon>Massilia</taxon>
    </lineage>
</organism>
<name>A0ABV6FL86_9BURK</name>
<dbReference type="RefSeq" id="WP_379681535.1">
    <property type="nucleotide sequence ID" value="NZ_JBHLWP010000021.1"/>
</dbReference>
<dbReference type="Proteomes" id="UP001589773">
    <property type="component" value="Unassembled WGS sequence"/>
</dbReference>
<evidence type="ECO:0000313" key="2">
    <source>
        <dbReference type="Proteomes" id="UP001589773"/>
    </source>
</evidence>
<accession>A0ABV6FL86</accession>